<dbReference type="EMBL" id="CP065030">
    <property type="protein sequence ID" value="QPK14694.1"/>
    <property type="molecule type" value="Genomic_DNA"/>
</dbReference>
<proteinExistence type="predicted"/>
<evidence type="ECO:0000313" key="1">
    <source>
        <dbReference type="EMBL" id="POY50233.1"/>
    </source>
</evidence>
<accession>A0A855MHR5</accession>
<dbReference type="EMBL" id="PDVW01000009">
    <property type="protein sequence ID" value="POY50233.1"/>
    <property type="molecule type" value="Genomic_DNA"/>
</dbReference>
<evidence type="ECO:0000313" key="3">
    <source>
        <dbReference type="Proteomes" id="UP000237284"/>
    </source>
</evidence>
<sequence>MKTLPTLNDDAIIELAREGGFAFIPTLAGPRRFVLASVPPSERERICNAIRNAFPQAREPGQPDGPGRGDQFYYRIHISYSQPQQNHYTDVILLIPEDRAPPELTELWRNGVQESPLIK</sequence>
<dbReference type="AlphaFoldDB" id="A0A855MHR5"/>
<name>A0A855MHR5_9GAMM</name>
<protein>
    <submittedName>
        <fullName evidence="1">Uncharacterized protein</fullName>
    </submittedName>
</protein>
<dbReference type="InterPro" id="IPR049457">
    <property type="entry name" value="Emfourin"/>
</dbReference>
<reference evidence="2 3" key="2">
    <citation type="submission" date="2020-11" db="EMBL/GenBank/DDBJ databases">
        <title>Complete genome sequence of Pectobacterium versatile F131.</title>
        <authorList>
            <person name="Shirshikov F.V."/>
            <person name="Miroshnikov K."/>
            <person name="Toshakov S.V."/>
            <person name="Kabanova A.P."/>
            <person name="Barannik A.P."/>
            <person name="Shneider M."/>
            <person name="Ignatov A.N."/>
            <person name="Miroshnikov K.A."/>
            <person name="Mikhailova Y.V."/>
            <person name="Shelenkov A."/>
            <person name="Yanushevich Y.G."/>
            <person name="Evseev P.V."/>
        </authorList>
    </citation>
    <scope>NUCLEOTIDE SEQUENCE [LARGE SCALE GENOMIC DNA]</scope>
    <source>
        <strain evidence="2 3">F131</strain>
    </source>
</reference>
<dbReference type="RefSeq" id="WP_103971511.1">
    <property type="nucleotide sequence ID" value="NZ_CP065030.1"/>
</dbReference>
<dbReference type="Proteomes" id="UP000237284">
    <property type="component" value="Chromosome"/>
</dbReference>
<organism evidence="1">
    <name type="scientific">Pectobacterium versatile</name>
    <dbReference type="NCBI Taxonomy" id="2488639"/>
    <lineage>
        <taxon>Bacteria</taxon>
        <taxon>Pseudomonadati</taxon>
        <taxon>Pseudomonadota</taxon>
        <taxon>Gammaproteobacteria</taxon>
        <taxon>Enterobacterales</taxon>
        <taxon>Pectobacteriaceae</taxon>
        <taxon>Pectobacterium</taxon>
    </lineage>
</organism>
<gene>
    <name evidence="2" type="ORF">F131LOC_015105</name>
    <name evidence="1" type="ORF">F131LOC_02084</name>
</gene>
<reference evidence="1" key="1">
    <citation type="submission" date="2017-12" db="EMBL/GenBank/DDBJ databases">
        <title>First report on the novel genomospecies/subspecies of Pectobacterium carotovorum in Russia.</title>
        <authorList>
            <person name="Shirshikov F.V."/>
            <person name="Miroshnikov K."/>
            <person name="Toshakov S.V."/>
            <person name="Kabanova A.P."/>
            <person name="Barannik A.P."/>
            <person name="Shneider M."/>
            <person name="Ignatov A.N."/>
            <person name="Miroshnikov K.A."/>
        </authorList>
    </citation>
    <scope>NUCLEOTIDE SEQUENCE [LARGE SCALE GENOMIC DNA]</scope>
    <source>
        <strain evidence="1">F131</strain>
    </source>
</reference>
<dbReference type="Pfam" id="PF20242">
    <property type="entry name" value="Emfourin"/>
    <property type="match status" value="1"/>
</dbReference>
<evidence type="ECO:0000313" key="2">
    <source>
        <dbReference type="EMBL" id="QPK14694.1"/>
    </source>
</evidence>